<sequence length="801" mass="90394">MGVVGLSSILRNCLPLSAINQIKQAHTQILINEPPPPKKNFPANVFKHFPIMKFNIDNLIVYYPYEKIYPEQYQYMIELKRTLDAKGHCILGMPNAAGRTIALLSLITSYSLSKPKNQSPKLIYCTRTVHEMEKVLAELRVLNEYLLKHLGSEGGILALGLSSRKDLYINPRVNSIDSRDSVDAACRKLTASWVREAAVDNPSIGGCDLFENYEKAGLNAVLPPGVYTLQDLRSFGKENGWCPYYLARRMVQCANVVVCSYQYLLDPKVAGFMSKEMQRESVVVFDEAQNIDNVCIKALSVSVRRQTLDGATRNLNRMDDRLKVADPNKLQTEYKKLKEGLAQRKNIAMTDDWLANPVLPNDVLKQSVSGNIRRAKQFIGVLRRLISYLEMCLQGNVEIERLTFANSIDEKAGIDKKTICNFATLVGTYTKGFSVIMERFDERSPHISDPVLQLCCHDASLAMKPVFEQFQSVVVTSGTLDPIDLYPGLLNFIRFDQLPVSTKSDLRSDPSVTRNYGRLLLEMVAAVPDGTFIDINCCHKNSNLEGKHDVSPVVSQNFTMSMTRDCICPMVFTRGSDQLPVSTKSDLRSDPSVTSNYGRLLLEMVADVPDGDIMQHKLVFVETQDVVQTTLALDNYRRACDCGRGDVFLSVASGKVAEGIDFDRHYGRLVIVFGLPFQYTLSRVLRARMEYLWETCQIKVEDFMTFDAKRRASQCVGRVIRSKEDHGIMIFADNRYSRQDKLSKLPPWILSHLPKSHQNLSTDMALHTAKEFLRKLSQPQEITCVQGNIPTILSEDDLRML</sequence>
<keyword evidence="11" id="KW-0408">Iron</keyword>
<dbReference type="SMART" id="SM00491">
    <property type="entry name" value="HELICc2"/>
    <property type="match status" value="1"/>
</dbReference>
<dbReference type="FunFam" id="1.10.30.20:FF:000001">
    <property type="entry name" value="DNA repair helicase rad15"/>
    <property type="match status" value="1"/>
</dbReference>
<comment type="subcellular location">
    <subcellularLocation>
        <location evidence="2">Nucleus</location>
    </subcellularLocation>
</comment>
<dbReference type="Gene3D" id="3.40.50.300">
    <property type="entry name" value="P-loop containing nucleotide triphosphate hydrolases"/>
    <property type="match status" value="2"/>
</dbReference>
<feature type="domain" description="Helicase ATP-binding" evidence="19">
    <location>
        <begin position="58"/>
        <end position="336"/>
    </location>
</feature>
<dbReference type="InterPro" id="IPR027417">
    <property type="entry name" value="P-loop_NTPase"/>
</dbReference>
<evidence type="ECO:0000313" key="21">
    <source>
        <dbReference type="Proteomes" id="UP000316621"/>
    </source>
</evidence>
<reference evidence="20 21" key="1">
    <citation type="journal article" date="2018" name="Science">
        <title>The opium poppy genome and morphinan production.</title>
        <authorList>
            <person name="Guo L."/>
            <person name="Winzer T."/>
            <person name="Yang X."/>
            <person name="Li Y."/>
            <person name="Ning Z."/>
            <person name="He Z."/>
            <person name="Teodor R."/>
            <person name="Lu Y."/>
            <person name="Bowser T.A."/>
            <person name="Graham I.A."/>
            <person name="Ye K."/>
        </authorList>
    </citation>
    <scope>NUCLEOTIDE SEQUENCE [LARGE SCALE GENOMIC DNA]</scope>
    <source>
        <strain evidence="21">cv. HN1</strain>
        <tissue evidence="20">Leaves</tissue>
    </source>
</reference>
<keyword evidence="5" id="KW-0479">Metal-binding</keyword>
<dbReference type="GO" id="GO:0051539">
    <property type="term" value="F:4 iron, 4 sulfur cluster binding"/>
    <property type="evidence" value="ECO:0007669"/>
    <property type="project" value="UniProtKB-KW"/>
</dbReference>
<comment type="cofactor">
    <cofactor evidence="1">
        <name>[4Fe-4S] cluster</name>
        <dbReference type="ChEBI" id="CHEBI:49883"/>
    </cofactor>
</comment>
<dbReference type="GO" id="GO:0043139">
    <property type="term" value="F:5'-3' DNA helicase activity"/>
    <property type="evidence" value="ECO:0007669"/>
    <property type="project" value="UniProtKB-EC"/>
</dbReference>
<evidence type="ECO:0000256" key="14">
    <source>
        <dbReference type="ARBA" id="ARBA00023204"/>
    </source>
</evidence>
<dbReference type="InterPro" id="IPR042493">
    <property type="entry name" value="XPD_DNA_FeS"/>
</dbReference>
<evidence type="ECO:0000256" key="12">
    <source>
        <dbReference type="ARBA" id="ARBA00023014"/>
    </source>
</evidence>
<proteinExistence type="inferred from homology"/>
<dbReference type="NCBIfam" id="TIGR00604">
    <property type="entry name" value="rad3"/>
    <property type="match status" value="1"/>
</dbReference>
<evidence type="ECO:0000256" key="10">
    <source>
        <dbReference type="ARBA" id="ARBA00022840"/>
    </source>
</evidence>
<dbReference type="SUPFAM" id="SSF52540">
    <property type="entry name" value="P-loop containing nucleoside triphosphate hydrolases"/>
    <property type="match status" value="2"/>
</dbReference>
<keyword evidence="12" id="KW-0411">Iron-sulfur</keyword>
<dbReference type="Gramene" id="RZC62606">
    <property type="protein sequence ID" value="RZC62606"/>
    <property type="gene ID" value="C5167_024366"/>
</dbReference>
<dbReference type="Gene3D" id="1.10.275.40">
    <property type="match status" value="1"/>
</dbReference>
<keyword evidence="9" id="KW-0347">Helicase</keyword>
<keyword evidence="21" id="KW-1185">Reference proteome</keyword>
<dbReference type="GO" id="GO:0046872">
    <property type="term" value="F:metal ion binding"/>
    <property type="evidence" value="ECO:0007669"/>
    <property type="project" value="UniProtKB-KW"/>
</dbReference>
<evidence type="ECO:0000256" key="15">
    <source>
        <dbReference type="ARBA" id="ARBA00023235"/>
    </source>
</evidence>
<evidence type="ECO:0000256" key="13">
    <source>
        <dbReference type="ARBA" id="ARBA00023125"/>
    </source>
</evidence>
<dbReference type="GO" id="GO:0003684">
    <property type="term" value="F:damaged DNA binding"/>
    <property type="evidence" value="ECO:0007669"/>
    <property type="project" value="TreeGrafter"/>
</dbReference>
<evidence type="ECO:0000256" key="16">
    <source>
        <dbReference type="ARBA" id="ARBA00023242"/>
    </source>
</evidence>
<evidence type="ECO:0000256" key="9">
    <source>
        <dbReference type="ARBA" id="ARBA00022806"/>
    </source>
</evidence>
<dbReference type="Pfam" id="PF13307">
    <property type="entry name" value="Helicase_C_2"/>
    <property type="match status" value="1"/>
</dbReference>
<dbReference type="AlphaFoldDB" id="A0A4Y7JPX2"/>
<dbReference type="InterPro" id="IPR045028">
    <property type="entry name" value="DinG/Rad3-like"/>
</dbReference>
<evidence type="ECO:0000256" key="18">
    <source>
        <dbReference type="ARBA" id="ARBA00048954"/>
    </source>
</evidence>
<dbReference type="Gene3D" id="1.10.30.20">
    <property type="entry name" value="Bacterial XPD DNA helicase, FeS cluster domain"/>
    <property type="match status" value="1"/>
</dbReference>
<dbReference type="Proteomes" id="UP000316621">
    <property type="component" value="Chromosome 5"/>
</dbReference>
<protein>
    <recommendedName>
        <fullName evidence="17">DNA 5'-3' helicase</fullName>
        <ecNumber evidence="17">5.6.2.3</ecNumber>
    </recommendedName>
</protein>
<keyword evidence="4" id="KW-0004">4Fe-4S</keyword>
<keyword evidence="8" id="KW-0378">Hydrolase</keyword>
<dbReference type="InterPro" id="IPR010614">
    <property type="entry name" value="RAD3-like_helicase_DEAD"/>
</dbReference>
<evidence type="ECO:0000313" key="20">
    <source>
        <dbReference type="EMBL" id="RZC62606.1"/>
    </source>
</evidence>
<keyword evidence="16" id="KW-0539">Nucleus</keyword>
<accession>A0A4Y7JPX2</accession>
<name>A0A4Y7JPX2_PAPSO</name>
<keyword evidence="10" id="KW-0067">ATP-binding</keyword>
<dbReference type="OMA" id="MCEFFEN"/>
<keyword evidence="6" id="KW-0547">Nucleotide-binding</keyword>
<evidence type="ECO:0000256" key="3">
    <source>
        <dbReference type="ARBA" id="ARBA00009146"/>
    </source>
</evidence>
<evidence type="ECO:0000256" key="11">
    <source>
        <dbReference type="ARBA" id="ARBA00023004"/>
    </source>
</evidence>
<keyword evidence="14" id="KW-0234">DNA repair</keyword>
<dbReference type="GO" id="GO:0006289">
    <property type="term" value="P:nucleotide-excision repair"/>
    <property type="evidence" value="ECO:0007669"/>
    <property type="project" value="InterPro"/>
</dbReference>
<dbReference type="PRINTS" id="PR00852">
    <property type="entry name" value="XRODRMPGMNTD"/>
</dbReference>
<evidence type="ECO:0000256" key="1">
    <source>
        <dbReference type="ARBA" id="ARBA00001966"/>
    </source>
</evidence>
<evidence type="ECO:0000256" key="17">
    <source>
        <dbReference type="ARBA" id="ARBA00044969"/>
    </source>
</evidence>
<comment type="similarity">
    <text evidence="3">Belongs to the helicase family. RAD3/XPD subfamily.</text>
</comment>
<dbReference type="GO" id="GO:0016818">
    <property type="term" value="F:hydrolase activity, acting on acid anhydrides, in phosphorus-containing anhydrides"/>
    <property type="evidence" value="ECO:0007669"/>
    <property type="project" value="InterPro"/>
</dbReference>
<dbReference type="GO" id="GO:0045951">
    <property type="term" value="P:positive regulation of mitotic recombination"/>
    <property type="evidence" value="ECO:0007669"/>
    <property type="project" value="TreeGrafter"/>
</dbReference>
<evidence type="ECO:0000256" key="6">
    <source>
        <dbReference type="ARBA" id="ARBA00022741"/>
    </source>
</evidence>
<dbReference type="InterPro" id="IPR013020">
    <property type="entry name" value="Rad3/Chl1-like"/>
</dbReference>
<dbReference type="FunFam" id="3.40.50.300:FF:000135">
    <property type="entry name" value="DNA repair helicase RAD3, putative"/>
    <property type="match status" value="1"/>
</dbReference>
<keyword evidence="13" id="KW-0238">DNA-binding</keyword>
<evidence type="ECO:0000256" key="2">
    <source>
        <dbReference type="ARBA" id="ARBA00004123"/>
    </source>
</evidence>
<dbReference type="InterPro" id="IPR014013">
    <property type="entry name" value="Helic_SF1/SF2_ATP-bd_DinG/Rad3"/>
</dbReference>
<dbReference type="GO" id="GO:0005634">
    <property type="term" value="C:nucleus"/>
    <property type="evidence" value="ECO:0007669"/>
    <property type="project" value="UniProtKB-SubCell"/>
</dbReference>
<dbReference type="SMART" id="SM00488">
    <property type="entry name" value="DEXDc2"/>
    <property type="match status" value="1"/>
</dbReference>
<dbReference type="PANTHER" id="PTHR11472">
    <property type="entry name" value="DNA REPAIR DEAD HELICASE RAD3/XP-D SUBFAMILY MEMBER"/>
    <property type="match status" value="1"/>
</dbReference>
<dbReference type="FunFam" id="3.40.50.300:FF:000128">
    <property type="entry name" value="Putative DNA repair helicase RAD3"/>
    <property type="match status" value="1"/>
</dbReference>
<dbReference type="EMBL" id="CM010719">
    <property type="protein sequence ID" value="RZC62606.1"/>
    <property type="molecule type" value="Genomic_DNA"/>
</dbReference>
<dbReference type="InterPro" id="IPR010643">
    <property type="entry name" value="HBB"/>
</dbReference>
<dbReference type="Pfam" id="PF06777">
    <property type="entry name" value="HBB"/>
    <property type="match status" value="1"/>
</dbReference>
<evidence type="ECO:0000256" key="4">
    <source>
        <dbReference type="ARBA" id="ARBA00022485"/>
    </source>
</evidence>
<gene>
    <name evidence="20" type="ORF">C5167_024366</name>
</gene>
<dbReference type="GO" id="GO:0006366">
    <property type="term" value="P:transcription by RNA polymerase II"/>
    <property type="evidence" value="ECO:0007669"/>
    <property type="project" value="TreeGrafter"/>
</dbReference>
<dbReference type="STRING" id="3469.A0A4Y7JPX2"/>
<evidence type="ECO:0000259" key="19">
    <source>
        <dbReference type="PROSITE" id="PS51193"/>
    </source>
</evidence>
<dbReference type="GO" id="GO:0005524">
    <property type="term" value="F:ATP binding"/>
    <property type="evidence" value="ECO:0007669"/>
    <property type="project" value="UniProtKB-KW"/>
</dbReference>
<dbReference type="InterPro" id="IPR001945">
    <property type="entry name" value="RAD3/XPD"/>
</dbReference>
<evidence type="ECO:0000256" key="7">
    <source>
        <dbReference type="ARBA" id="ARBA00022763"/>
    </source>
</evidence>
<evidence type="ECO:0000256" key="5">
    <source>
        <dbReference type="ARBA" id="ARBA00022723"/>
    </source>
</evidence>
<dbReference type="Pfam" id="PF06733">
    <property type="entry name" value="DEAD_2"/>
    <property type="match status" value="1"/>
</dbReference>
<dbReference type="PROSITE" id="PS51193">
    <property type="entry name" value="HELICASE_ATP_BIND_2"/>
    <property type="match status" value="1"/>
</dbReference>
<dbReference type="CDD" id="cd18788">
    <property type="entry name" value="SF2_C_XPD"/>
    <property type="match status" value="1"/>
</dbReference>
<evidence type="ECO:0000256" key="8">
    <source>
        <dbReference type="ARBA" id="ARBA00022801"/>
    </source>
</evidence>
<dbReference type="PANTHER" id="PTHR11472:SF1">
    <property type="entry name" value="GENERAL TRANSCRIPTION AND DNA REPAIR FACTOR IIH HELICASE SUBUNIT XPD"/>
    <property type="match status" value="1"/>
</dbReference>
<dbReference type="InterPro" id="IPR006554">
    <property type="entry name" value="Helicase-like_DEXD_c2"/>
</dbReference>
<keyword evidence="15" id="KW-0413">Isomerase</keyword>
<dbReference type="InterPro" id="IPR006555">
    <property type="entry name" value="ATP-dep_Helicase_C"/>
</dbReference>
<dbReference type="EC" id="5.6.2.3" evidence="17"/>
<comment type="catalytic activity">
    <reaction evidence="18">
        <text>ATP + H2O = ADP + phosphate + H(+)</text>
        <dbReference type="Rhea" id="RHEA:13065"/>
        <dbReference type="ChEBI" id="CHEBI:15377"/>
        <dbReference type="ChEBI" id="CHEBI:15378"/>
        <dbReference type="ChEBI" id="CHEBI:30616"/>
        <dbReference type="ChEBI" id="CHEBI:43474"/>
        <dbReference type="ChEBI" id="CHEBI:456216"/>
        <dbReference type="EC" id="5.6.2.3"/>
    </reaction>
</comment>
<keyword evidence="7" id="KW-0227">DNA damage</keyword>
<organism evidence="20 21">
    <name type="scientific">Papaver somniferum</name>
    <name type="common">Opium poppy</name>
    <dbReference type="NCBI Taxonomy" id="3469"/>
    <lineage>
        <taxon>Eukaryota</taxon>
        <taxon>Viridiplantae</taxon>
        <taxon>Streptophyta</taxon>
        <taxon>Embryophyta</taxon>
        <taxon>Tracheophyta</taxon>
        <taxon>Spermatophyta</taxon>
        <taxon>Magnoliopsida</taxon>
        <taxon>Ranunculales</taxon>
        <taxon>Papaveraceae</taxon>
        <taxon>Papaveroideae</taxon>
        <taxon>Papaver</taxon>
    </lineage>
</organism>